<comment type="caution">
    <text evidence="8">The sequence shown here is derived from an EMBL/GenBank/DDBJ whole genome shotgun (WGS) entry which is preliminary data.</text>
</comment>
<evidence type="ECO:0000256" key="5">
    <source>
        <dbReference type="ARBA" id="ARBA00023012"/>
    </source>
</evidence>
<dbReference type="PANTHER" id="PTHR43065:SF50">
    <property type="entry name" value="HISTIDINE KINASE"/>
    <property type="match status" value="1"/>
</dbReference>
<dbReference type="InterPro" id="IPR036890">
    <property type="entry name" value="HATPase_C_sf"/>
</dbReference>
<dbReference type="RefSeq" id="WP_202048666.1">
    <property type="nucleotide sequence ID" value="NZ_JBFQGM010000013.1"/>
</dbReference>
<dbReference type="InterPro" id="IPR003018">
    <property type="entry name" value="GAF"/>
</dbReference>
<sequence>MNVNVAVDVTITEQLPFKLAETESLTNTSSGDYKATSFDGGASDTLDFKTVLERYQELQEYAQQLEETLALSDGQHQILASIAQGKPLGTVLEELALLIESRSKQTVFCSFLFVEDGKRLRHGAAPSLPAEYNAKIDGIEIGPMVGSCGTAAYHKASVIVEDIATDPLWAKFQIALDYGLKACWSTPILSADGHVLATFAMYHPFRYKPTNHDRALLEKATYLARIAIERHLVEITLRHQAEKLEQALKNLQQTQMQLVQKEKMSALGNLVTGVAHEINNPVGFLLGNLQPAQDYVKDLLRLLDLYQQEYPHPNVSIESEIKAVDLQYLREDLPKLLSSMQIGIKRLHSISTSLRTFSRADKDYKVPFNIHEGLESTLLILKHRLKANDDRPIIEVITEYSELPVIHCFPGQLNQVFMNLLANAIDALEESNQGRSFADISANPNRIAIQTLQLDSDRVRIRITDNGIGMTEEVKQRIFDYLYTTKAVGKGTGLGLALVREIVVERHGGEVEVNSLPGQGTQFTVVLPINNNPCSTLSDIEISKKTS</sequence>
<keyword evidence="8" id="KW-0547">Nucleotide-binding</keyword>
<dbReference type="Proteomes" id="UP001628874">
    <property type="component" value="Unassembled WGS sequence"/>
</dbReference>
<evidence type="ECO:0000256" key="4">
    <source>
        <dbReference type="ARBA" id="ARBA00022777"/>
    </source>
</evidence>
<dbReference type="PRINTS" id="PR00344">
    <property type="entry name" value="BCTRLSENSOR"/>
</dbReference>
<dbReference type="InterPro" id="IPR003661">
    <property type="entry name" value="HisK_dim/P_dom"/>
</dbReference>
<feature type="coiled-coil region" evidence="6">
    <location>
        <begin position="234"/>
        <end position="264"/>
    </location>
</feature>
<dbReference type="SMART" id="SM00387">
    <property type="entry name" value="HATPase_c"/>
    <property type="match status" value="1"/>
</dbReference>
<feature type="domain" description="Histidine kinase" evidence="7">
    <location>
        <begin position="273"/>
        <end position="531"/>
    </location>
</feature>
<dbReference type="SUPFAM" id="SSF55781">
    <property type="entry name" value="GAF domain-like"/>
    <property type="match status" value="1"/>
</dbReference>
<keyword evidence="9" id="KW-1185">Reference proteome</keyword>
<dbReference type="SMART" id="SM00388">
    <property type="entry name" value="HisKA"/>
    <property type="match status" value="1"/>
</dbReference>
<evidence type="ECO:0000313" key="9">
    <source>
        <dbReference type="Proteomes" id="UP001628874"/>
    </source>
</evidence>
<dbReference type="PROSITE" id="PS50109">
    <property type="entry name" value="HIS_KIN"/>
    <property type="match status" value="1"/>
</dbReference>
<keyword evidence="4" id="KW-0808">Transferase</keyword>
<protein>
    <recommendedName>
        <fullName evidence="2">histidine kinase</fullName>
        <ecNumber evidence="2">2.7.13.3</ecNumber>
    </recommendedName>
</protein>
<dbReference type="SUPFAM" id="SSF55874">
    <property type="entry name" value="ATPase domain of HSP90 chaperone/DNA topoisomerase II/histidine kinase"/>
    <property type="match status" value="1"/>
</dbReference>
<dbReference type="Pfam" id="PF13185">
    <property type="entry name" value="GAF_2"/>
    <property type="match status" value="1"/>
</dbReference>
<dbReference type="GO" id="GO:0005524">
    <property type="term" value="F:ATP binding"/>
    <property type="evidence" value="ECO:0007669"/>
    <property type="project" value="UniProtKB-KW"/>
</dbReference>
<dbReference type="CDD" id="cd00082">
    <property type="entry name" value="HisKA"/>
    <property type="match status" value="1"/>
</dbReference>
<accession>A0ABW8WV36</accession>
<evidence type="ECO:0000256" key="6">
    <source>
        <dbReference type="SAM" id="Coils"/>
    </source>
</evidence>
<evidence type="ECO:0000313" key="8">
    <source>
        <dbReference type="EMBL" id="MFL9464835.1"/>
    </source>
</evidence>
<evidence type="ECO:0000256" key="2">
    <source>
        <dbReference type="ARBA" id="ARBA00012438"/>
    </source>
</evidence>
<keyword evidence="8" id="KW-0067">ATP-binding</keyword>
<dbReference type="EC" id="2.7.13.3" evidence="2"/>
<dbReference type="SUPFAM" id="SSF47384">
    <property type="entry name" value="Homodimeric domain of signal transducing histidine kinase"/>
    <property type="match status" value="1"/>
</dbReference>
<gene>
    <name evidence="8" type="ORF">AB0759_29960</name>
</gene>
<evidence type="ECO:0000256" key="3">
    <source>
        <dbReference type="ARBA" id="ARBA00022553"/>
    </source>
</evidence>
<dbReference type="InterPro" id="IPR005467">
    <property type="entry name" value="His_kinase_dom"/>
</dbReference>
<dbReference type="Gene3D" id="3.30.565.10">
    <property type="entry name" value="Histidine kinase-like ATPase, C-terminal domain"/>
    <property type="match status" value="1"/>
</dbReference>
<keyword evidence="5" id="KW-0902">Two-component regulatory system</keyword>
<dbReference type="Pfam" id="PF02518">
    <property type="entry name" value="HATPase_c"/>
    <property type="match status" value="1"/>
</dbReference>
<evidence type="ECO:0000256" key="1">
    <source>
        <dbReference type="ARBA" id="ARBA00000085"/>
    </source>
</evidence>
<dbReference type="EMBL" id="JBFQGM010000013">
    <property type="protein sequence ID" value="MFL9464835.1"/>
    <property type="molecule type" value="Genomic_DNA"/>
</dbReference>
<evidence type="ECO:0000259" key="7">
    <source>
        <dbReference type="PROSITE" id="PS50109"/>
    </source>
</evidence>
<dbReference type="PANTHER" id="PTHR43065">
    <property type="entry name" value="SENSOR HISTIDINE KINASE"/>
    <property type="match status" value="1"/>
</dbReference>
<keyword evidence="4" id="KW-0418">Kinase</keyword>
<reference evidence="8 9" key="1">
    <citation type="submission" date="2024-07" db="EMBL/GenBank/DDBJ databases">
        <authorList>
            <person name="Tripathy S."/>
        </authorList>
    </citation>
    <scope>NUCLEOTIDE SEQUENCE [LARGE SCALE GENOMIC DNA]</scope>
    <source>
        <strain evidence="8 9">VB-61278_2</strain>
    </source>
</reference>
<comment type="catalytic activity">
    <reaction evidence="1">
        <text>ATP + protein L-histidine = ADP + protein N-phospho-L-histidine.</text>
        <dbReference type="EC" id="2.7.13.3"/>
    </reaction>
</comment>
<dbReference type="InterPro" id="IPR004358">
    <property type="entry name" value="Sig_transdc_His_kin-like_C"/>
</dbReference>
<keyword evidence="6" id="KW-0175">Coiled coil</keyword>
<dbReference type="InterPro" id="IPR003594">
    <property type="entry name" value="HATPase_dom"/>
</dbReference>
<dbReference type="InterPro" id="IPR029016">
    <property type="entry name" value="GAF-like_dom_sf"/>
</dbReference>
<dbReference type="Gene3D" id="1.10.287.130">
    <property type="match status" value="1"/>
</dbReference>
<proteinExistence type="predicted"/>
<dbReference type="SMART" id="SM00065">
    <property type="entry name" value="GAF"/>
    <property type="match status" value="1"/>
</dbReference>
<name>A0ABW8WV36_9CYAN</name>
<dbReference type="Gene3D" id="3.30.450.40">
    <property type="match status" value="1"/>
</dbReference>
<dbReference type="InterPro" id="IPR036097">
    <property type="entry name" value="HisK_dim/P_sf"/>
</dbReference>
<organism evidence="8 9">
    <name type="scientific">Scytonema tolypothrichoides VB-61278_2</name>
    <dbReference type="NCBI Taxonomy" id="3232314"/>
    <lineage>
        <taxon>Bacteria</taxon>
        <taxon>Bacillati</taxon>
        <taxon>Cyanobacteriota</taxon>
        <taxon>Cyanophyceae</taxon>
        <taxon>Nostocales</taxon>
        <taxon>Scytonemataceae</taxon>
        <taxon>Scytonema</taxon>
    </lineage>
</organism>
<keyword evidence="3" id="KW-0597">Phosphoprotein</keyword>